<dbReference type="GO" id="GO:0009089">
    <property type="term" value="P:lysine biosynthetic process via diaminopimelate"/>
    <property type="evidence" value="ECO:0007669"/>
    <property type="project" value="UniProtKB-UniPathway"/>
</dbReference>
<evidence type="ECO:0000256" key="7">
    <source>
        <dbReference type="ARBA" id="ARBA00022898"/>
    </source>
</evidence>
<keyword evidence="12" id="KW-1185">Reference proteome</keyword>
<dbReference type="InterPro" id="IPR004839">
    <property type="entry name" value="Aminotransferase_I/II_large"/>
</dbReference>
<dbReference type="Proteomes" id="UP000317369">
    <property type="component" value="Chromosome"/>
</dbReference>
<comment type="catalytic activity">
    <reaction evidence="8">
        <text>(2S,6S)-2,6-diaminopimelate + 2-oxoglutarate = (S)-2,3,4,5-tetrahydrodipicolinate + L-glutamate + H2O + H(+)</text>
        <dbReference type="Rhea" id="RHEA:23988"/>
        <dbReference type="ChEBI" id="CHEBI:15377"/>
        <dbReference type="ChEBI" id="CHEBI:15378"/>
        <dbReference type="ChEBI" id="CHEBI:16810"/>
        <dbReference type="ChEBI" id="CHEBI:16845"/>
        <dbReference type="ChEBI" id="CHEBI:29985"/>
        <dbReference type="ChEBI" id="CHEBI:57609"/>
        <dbReference type="EC" id="2.6.1.83"/>
    </reaction>
</comment>
<evidence type="ECO:0000256" key="1">
    <source>
        <dbReference type="ARBA" id="ARBA00001933"/>
    </source>
</evidence>
<dbReference type="OrthoDB" id="9813612at2"/>
<dbReference type="RefSeq" id="WP_145077201.1">
    <property type="nucleotide sequence ID" value="NZ_CP036425.1"/>
</dbReference>
<dbReference type="InterPro" id="IPR015422">
    <property type="entry name" value="PyrdxlP-dep_Trfase_small"/>
</dbReference>
<dbReference type="InterPro" id="IPR015424">
    <property type="entry name" value="PyrdxlP-dep_Trfase"/>
</dbReference>
<gene>
    <name evidence="11" type="primary">dapL</name>
    <name evidence="11" type="ORF">KS4_18940</name>
</gene>
<dbReference type="FunFam" id="3.40.640.10:FF:000099">
    <property type="entry name" value="LL-diaminopimelate aminotransferase, chloroplastic"/>
    <property type="match status" value="1"/>
</dbReference>
<evidence type="ECO:0000256" key="6">
    <source>
        <dbReference type="ARBA" id="ARBA00022679"/>
    </source>
</evidence>
<accession>A0A517YUE5</accession>
<keyword evidence="5 11" id="KW-0032">Aminotransferase</keyword>
<feature type="domain" description="Aminotransferase class I/classII large" evidence="10">
    <location>
        <begin position="35"/>
        <end position="405"/>
    </location>
</feature>
<dbReference type="NCBIfam" id="TIGR03542">
    <property type="entry name" value="DAPAT_plant"/>
    <property type="match status" value="1"/>
</dbReference>
<evidence type="ECO:0000256" key="8">
    <source>
        <dbReference type="ARBA" id="ARBA00051934"/>
    </source>
</evidence>
<dbReference type="SUPFAM" id="SSF53383">
    <property type="entry name" value="PLP-dependent transferases"/>
    <property type="match status" value="1"/>
</dbReference>
<dbReference type="GO" id="GO:0030170">
    <property type="term" value="F:pyridoxal phosphate binding"/>
    <property type="evidence" value="ECO:0007669"/>
    <property type="project" value="UniProtKB-UniRule"/>
</dbReference>
<protein>
    <recommendedName>
        <fullName evidence="4 9">LL-diaminopimelate aminotransferase</fullName>
        <ecNumber evidence="3 9">2.6.1.83</ecNumber>
    </recommendedName>
</protein>
<dbReference type="Gene3D" id="3.90.1150.10">
    <property type="entry name" value="Aspartate Aminotransferase, domain 1"/>
    <property type="match status" value="1"/>
</dbReference>
<dbReference type="EC" id="2.6.1.83" evidence="3 9"/>
<keyword evidence="7" id="KW-0663">Pyridoxal phosphate</keyword>
<dbReference type="CDD" id="cd00609">
    <property type="entry name" value="AAT_like"/>
    <property type="match status" value="1"/>
</dbReference>
<evidence type="ECO:0000256" key="3">
    <source>
        <dbReference type="ARBA" id="ARBA00013138"/>
    </source>
</evidence>
<dbReference type="UniPathway" id="UPA00034">
    <property type="reaction ID" value="UER00466"/>
</dbReference>
<dbReference type="HAMAP" id="MF_01642">
    <property type="entry name" value="DapL_aminotrans_1"/>
    <property type="match status" value="1"/>
</dbReference>
<proteinExistence type="inferred from homology"/>
<evidence type="ECO:0000256" key="4">
    <source>
        <dbReference type="ARBA" id="ARBA00018052"/>
    </source>
</evidence>
<dbReference type="InterPro" id="IPR015421">
    <property type="entry name" value="PyrdxlP-dep_Trfase_major"/>
</dbReference>
<dbReference type="PANTHER" id="PTHR43144">
    <property type="entry name" value="AMINOTRANSFERASE"/>
    <property type="match status" value="1"/>
</dbReference>
<evidence type="ECO:0000313" key="12">
    <source>
        <dbReference type="Proteomes" id="UP000317369"/>
    </source>
</evidence>
<dbReference type="KEGG" id="pcor:KS4_18940"/>
<evidence type="ECO:0000256" key="2">
    <source>
        <dbReference type="ARBA" id="ARBA00004982"/>
    </source>
</evidence>
<name>A0A517YUE5_9BACT</name>
<evidence type="ECO:0000259" key="10">
    <source>
        <dbReference type="Pfam" id="PF00155"/>
    </source>
</evidence>
<dbReference type="GO" id="GO:0010285">
    <property type="term" value="F:L,L-diaminopimelate aminotransferase activity"/>
    <property type="evidence" value="ECO:0007669"/>
    <property type="project" value="UniProtKB-EC"/>
</dbReference>
<evidence type="ECO:0000313" key="11">
    <source>
        <dbReference type="EMBL" id="QDU33836.1"/>
    </source>
</evidence>
<keyword evidence="6 11" id="KW-0808">Transferase</keyword>
<dbReference type="AlphaFoldDB" id="A0A517YUE5"/>
<sequence>MAKINENYLKLKAGYLFPEIGRRVNTFIDNNPDANVIKLGIGDVTEPLPEACRIAMTKAVNDMASRDTFHGYGPEKGYAWLREKIVEFDYAPRNCNIAADEIFVSDGSKCDTGNILDIFSHDNTIAVTDPVYPVYVDTNVMQGNTGNASDTGEYQGLHYLRATEANNFTPEIPDTKLDIIYLCYPNNPTGTVATADYLKQWVDYALAHDSIILFDAAYRDFITDSSIPLSIYEIDGAHKCAIEFRSFSKNAGFTGIRCGFTVIPKQLTVKISSGETVALHKFWSRRQSTKFNGASYIVQRGASAVYTEAGQQQTKTLIRFYLENAQLIRAALTSQGYTVFGGEHAPYVWLKTPHDLTSWDFFDKLLNDTHVVGTPGSGFGLSGEGFFRLSAFNSRENVQTAMDRIAAKLTV</sequence>
<dbReference type="Pfam" id="PF00155">
    <property type="entry name" value="Aminotran_1_2"/>
    <property type="match status" value="1"/>
</dbReference>
<dbReference type="InterPro" id="IPR019942">
    <property type="entry name" value="DapL/ALD1"/>
</dbReference>
<evidence type="ECO:0000256" key="9">
    <source>
        <dbReference type="NCBIfam" id="TIGR03542"/>
    </source>
</evidence>
<organism evidence="11 12">
    <name type="scientific">Poriferisphaera corsica</name>
    <dbReference type="NCBI Taxonomy" id="2528020"/>
    <lineage>
        <taxon>Bacteria</taxon>
        <taxon>Pseudomonadati</taxon>
        <taxon>Planctomycetota</taxon>
        <taxon>Phycisphaerae</taxon>
        <taxon>Phycisphaerales</taxon>
        <taxon>Phycisphaeraceae</taxon>
        <taxon>Poriferisphaera</taxon>
    </lineage>
</organism>
<evidence type="ECO:0000256" key="5">
    <source>
        <dbReference type="ARBA" id="ARBA00022576"/>
    </source>
</evidence>
<comment type="pathway">
    <text evidence="2">Amino-acid biosynthesis; L-lysine biosynthesis via DAP pathway; LL-2,6-diaminopimelate from (S)-tetrahydrodipicolinate (aminotransferase route): step 1/1.</text>
</comment>
<reference evidence="11 12" key="1">
    <citation type="submission" date="2019-02" db="EMBL/GenBank/DDBJ databases">
        <title>Deep-cultivation of Planctomycetes and their phenomic and genomic characterization uncovers novel biology.</title>
        <authorList>
            <person name="Wiegand S."/>
            <person name="Jogler M."/>
            <person name="Boedeker C."/>
            <person name="Pinto D."/>
            <person name="Vollmers J."/>
            <person name="Rivas-Marin E."/>
            <person name="Kohn T."/>
            <person name="Peeters S.H."/>
            <person name="Heuer A."/>
            <person name="Rast P."/>
            <person name="Oberbeckmann S."/>
            <person name="Bunk B."/>
            <person name="Jeske O."/>
            <person name="Meyerdierks A."/>
            <person name="Storesund J.E."/>
            <person name="Kallscheuer N."/>
            <person name="Luecker S."/>
            <person name="Lage O.M."/>
            <person name="Pohl T."/>
            <person name="Merkel B.J."/>
            <person name="Hornburger P."/>
            <person name="Mueller R.-W."/>
            <person name="Bruemmer F."/>
            <person name="Labrenz M."/>
            <person name="Spormann A.M."/>
            <person name="Op den Camp H."/>
            <person name="Overmann J."/>
            <person name="Amann R."/>
            <person name="Jetten M.S.M."/>
            <person name="Mascher T."/>
            <person name="Medema M.H."/>
            <person name="Devos D.P."/>
            <person name="Kaster A.-K."/>
            <person name="Ovreas L."/>
            <person name="Rohde M."/>
            <person name="Galperin M.Y."/>
            <person name="Jogler C."/>
        </authorList>
    </citation>
    <scope>NUCLEOTIDE SEQUENCE [LARGE SCALE GENOMIC DNA]</scope>
    <source>
        <strain evidence="11 12">KS4</strain>
    </source>
</reference>
<dbReference type="EMBL" id="CP036425">
    <property type="protein sequence ID" value="QDU33836.1"/>
    <property type="molecule type" value="Genomic_DNA"/>
</dbReference>
<dbReference type="Gene3D" id="3.40.640.10">
    <property type="entry name" value="Type I PLP-dependent aspartate aminotransferase-like (Major domain)"/>
    <property type="match status" value="1"/>
</dbReference>
<comment type="cofactor">
    <cofactor evidence="1">
        <name>pyridoxal 5'-phosphate</name>
        <dbReference type="ChEBI" id="CHEBI:597326"/>
    </cofactor>
</comment>